<dbReference type="PANTHER" id="PTHR34072:SF52">
    <property type="entry name" value="RIBONUCLEASE H"/>
    <property type="match status" value="1"/>
</dbReference>
<sequence length="198" mass="22869">MTSMKLRLVFPPWRDPKEEPIRKEPLMELKEIGNDIYVDSSYYRRFIVNSSKVAKPLASLTQKIHKYEWAKEQEEAFQTLKDNLCDAPILSLPNGSKEFVVYCDVTNQGLCCVLMQKGKKDIATYVSKGLTCSKVKAEHQSPSGLLQQPEIPEWKWDKFTRDFITKLPKTKSGHDTIGYSRIGCDYIVGYFLAMREEF</sequence>
<evidence type="ECO:0000259" key="1">
    <source>
        <dbReference type="Pfam" id="PF17919"/>
    </source>
</evidence>
<reference evidence="2" key="1">
    <citation type="journal article" date="2022" name="Int. J. Mol. Sci.">
        <title>Draft Genome of Tanacetum Coccineum: Genomic Comparison of Closely Related Tanacetum-Family Plants.</title>
        <authorList>
            <person name="Yamashiro T."/>
            <person name="Shiraishi A."/>
            <person name="Nakayama K."/>
            <person name="Satake H."/>
        </authorList>
    </citation>
    <scope>NUCLEOTIDE SEQUENCE</scope>
</reference>
<reference evidence="2" key="2">
    <citation type="submission" date="2022-01" db="EMBL/GenBank/DDBJ databases">
        <authorList>
            <person name="Yamashiro T."/>
            <person name="Shiraishi A."/>
            <person name="Satake H."/>
            <person name="Nakayama K."/>
        </authorList>
    </citation>
    <scope>NUCLEOTIDE SEQUENCE</scope>
</reference>
<comment type="caution">
    <text evidence="2">The sequence shown here is derived from an EMBL/GenBank/DDBJ whole genome shotgun (WGS) entry which is preliminary data.</text>
</comment>
<keyword evidence="2" id="KW-0548">Nucleotidyltransferase</keyword>
<dbReference type="InterPro" id="IPR041577">
    <property type="entry name" value="RT_RNaseH_2"/>
</dbReference>
<organism evidence="2 3">
    <name type="scientific">Tanacetum coccineum</name>
    <dbReference type="NCBI Taxonomy" id="301880"/>
    <lineage>
        <taxon>Eukaryota</taxon>
        <taxon>Viridiplantae</taxon>
        <taxon>Streptophyta</taxon>
        <taxon>Embryophyta</taxon>
        <taxon>Tracheophyta</taxon>
        <taxon>Spermatophyta</taxon>
        <taxon>Magnoliopsida</taxon>
        <taxon>eudicotyledons</taxon>
        <taxon>Gunneridae</taxon>
        <taxon>Pentapetalae</taxon>
        <taxon>asterids</taxon>
        <taxon>campanulids</taxon>
        <taxon>Asterales</taxon>
        <taxon>Asteraceae</taxon>
        <taxon>Asteroideae</taxon>
        <taxon>Anthemideae</taxon>
        <taxon>Anthemidinae</taxon>
        <taxon>Tanacetum</taxon>
    </lineage>
</organism>
<dbReference type="InterPro" id="IPR043128">
    <property type="entry name" value="Rev_trsase/Diguanyl_cyclase"/>
</dbReference>
<dbReference type="InterPro" id="IPR043502">
    <property type="entry name" value="DNA/RNA_pol_sf"/>
</dbReference>
<keyword evidence="2" id="KW-0808">Transferase</keyword>
<evidence type="ECO:0000313" key="3">
    <source>
        <dbReference type="Proteomes" id="UP001151760"/>
    </source>
</evidence>
<feature type="domain" description="Reverse transcriptase/retrotransposon-derived protein RNase H-like" evidence="1">
    <location>
        <begin position="69"/>
        <end position="135"/>
    </location>
</feature>
<dbReference type="PANTHER" id="PTHR34072">
    <property type="entry name" value="ENZYMATIC POLYPROTEIN-RELATED"/>
    <property type="match status" value="1"/>
</dbReference>
<name>A0ABQ5B6C4_9ASTR</name>
<dbReference type="EMBL" id="BQNB010012983">
    <property type="protein sequence ID" value="GJT10385.1"/>
    <property type="molecule type" value="Genomic_DNA"/>
</dbReference>
<proteinExistence type="predicted"/>
<dbReference type="Proteomes" id="UP001151760">
    <property type="component" value="Unassembled WGS sequence"/>
</dbReference>
<dbReference type="SUPFAM" id="SSF56672">
    <property type="entry name" value="DNA/RNA polymerases"/>
    <property type="match status" value="1"/>
</dbReference>
<dbReference type="GO" id="GO:0003964">
    <property type="term" value="F:RNA-directed DNA polymerase activity"/>
    <property type="evidence" value="ECO:0007669"/>
    <property type="project" value="UniProtKB-KW"/>
</dbReference>
<keyword evidence="3" id="KW-1185">Reference proteome</keyword>
<evidence type="ECO:0000313" key="2">
    <source>
        <dbReference type="EMBL" id="GJT10385.1"/>
    </source>
</evidence>
<accession>A0ABQ5B6C4</accession>
<keyword evidence="2" id="KW-0695">RNA-directed DNA polymerase</keyword>
<gene>
    <name evidence="2" type="ORF">Tco_0857427</name>
</gene>
<dbReference type="Gene3D" id="3.30.70.270">
    <property type="match status" value="1"/>
</dbReference>
<dbReference type="Pfam" id="PF17919">
    <property type="entry name" value="RT_RNaseH_2"/>
    <property type="match status" value="1"/>
</dbReference>
<protein>
    <submittedName>
        <fullName evidence="2">Reverse transcriptase domain-containing protein</fullName>
    </submittedName>
</protein>